<dbReference type="PANTHER" id="PTHR46233">
    <property type="entry name" value="HYDROXYACYLGLUTATHIONE HYDROLASE GLOC"/>
    <property type="match status" value="1"/>
</dbReference>
<dbReference type="SMART" id="SM00849">
    <property type="entry name" value="Lactamase_B"/>
    <property type="match status" value="1"/>
</dbReference>
<proteinExistence type="predicted"/>
<feature type="domain" description="Metallo-beta-lactamase" evidence="5">
    <location>
        <begin position="95"/>
        <end position="255"/>
    </location>
</feature>
<dbReference type="RefSeq" id="WP_185661507.1">
    <property type="nucleotide sequence ID" value="NZ_CAWPOO010000013.1"/>
</dbReference>
<keyword evidence="4" id="KW-0862">Zinc</keyword>
<dbReference type="Proteomes" id="UP000526501">
    <property type="component" value="Unassembled WGS sequence"/>
</dbReference>
<evidence type="ECO:0000256" key="2">
    <source>
        <dbReference type="ARBA" id="ARBA00022723"/>
    </source>
</evidence>
<dbReference type="InterPro" id="IPR036866">
    <property type="entry name" value="RibonucZ/Hydroxyglut_hydro"/>
</dbReference>
<evidence type="ECO:0000256" key="1">
    <source>
        <dbReference type="ARBA" id="ARBA00001947"/>
    </source>
</evidence>
<dbReference type="EMBL" id="JACHVC010000013">
    <property type="protein sequence ID" value="MBC2607635.1"/>
    <property type="molecule type" value="Genomic_DNA"/>
</dbReference>
<dbReference type="Pfam" id="PF00753">
    <property type="entry name" value="Lactamase_B"/>
    <property type="match status" value="1"/>
</dbReference>
<evidence type="ECO:0000256" key="4">
    <source>
        <dbReference type="ARBA" id="ARBA00022833"/>
    </source>
</evidence>
<reference evidence="6 7" key="1">
    <citation type="submission" date="2020-07" db="EMBL/GenBank/DDBJ databases">
        <authorList>
            <person name="Feng X."/>
        </authorList>
    </citation>
    <scope>NUCLEOTIDE SEQUENCE [LARGE SCALE GENOMIC DNA]</scope>
    <source>
        <strain evidence="6 7">JCM23202</strain>
    </source>
</reference>
<dbReference type="GO" id="GO:0046872">
    <property type="term" value="F:metal ion binding"/>
    <property type="evidence" value="ECO:0007669"/>
    <property type="project" value="UniProtKB-KW"/>
</dbReference>
<dbReference type="InterPro" id="IPR001279">
    <property type="entry name" value="Metallo-B-lactamas"/>
</dbReference>
<dbReference type="InterPro" id="IPR051453">
    <property type="entry name" value="MBL_Glyoxalase_II"/>
</dbReference>
<evidence type="ECO:0000259" key="5">
    <source>
        <dbReference type="SMART" id="SM00849"/>
    </source>
</evidence>
<keyword evidence="2" id="KW-0479">Metal-binding</keyword>
<evidence type="ECO:0000313" key="6">
    <source>
        <dbReference type="EMBL" id="MBC2607635.1"/>
    </source>
</evidence>
<organism evidence="6 7">
    <name type="scientific">Pelagicoccus albus</name>
    <dbReference type="NCBI Taxonomy" id="415222"/>
    <lineage>
        <taxon>Bacteria</taxon>
        <taxon>Pseudomonadati</taxon>
        <taxon>Verrucomicrobiota</taxon>
        <taxon>Opitutia</taxon>
        <taxon>Puniceicoccales</taxon>
        <taxon>Pelagicoccaceae</taxon>
        <taxon>Pelagicoccus</taxon>
    </lineage>
</organism>
<sequence length="282" mass="30873">MILPVEDEFSDILSKAQKGQGISTAALAEQCGVDENEIRAARRGVFDEAVIKTLGKALHLNVPALVEIGKGSWRPREQGQIKGFALVTSPFHQWLVNSFLVWDSETKRAIAFDTGSVSLPMIEFMESKGLSLDALILTHAHWDHYEGAPDLKKRWPEARVFMGRKDQDIPFKTEAMDEGFSYNCDSIKVTAFDTPGHTVGGMSFRVEGLEQPLAIVGDALFAGSMGGANTSYEDAIRSLERILSLDETTVLAPGHGPLTSVAEERQMNCFAASSLPWNSSEI</sequence>
<keyword evidence="3 6" id="KW-0378">Hydrolase</keyword>
<name>A0A7X1BAY5_9BACT</name>
<keyword evidence="7" id="KW-1185">Reference proteome</keyword>
<dbReference type="PANTHER" id="PTHR46233:SF3">
    <property type="entry name" value="HYDROXYACYLGLUTATHIONE HYDROLASE GLOC"/>
    <property type="match status" value="1"/>
</dbReference>
<dbReference type="Gene3D" id="3.60.15.10">
    <property type="entry name" value="Ribonuclease Z/Hydroxyacylglutathione hydrolase-like"/>
    <property type="match status" value="1"/>
</dbReference>
<evidence type="ECO:0000313" key="7">
    <source>
        <dbReference type="Proteomes" id="UP000526501"/>
    </source>
</evidence>
<comment type="cofactor">
    <cofactor evidence="1">
        <name>Zn(2+)</name>
        <dbReference type="ChEBI" id="CHEBI:29105"/>
    </cofactor>
</comment>
<dbReference type="SUPFAM" id="SSF56281">
    <property type="entry name" value="Metallo-hydrolase/oxidoreductase"/>
    <property type="match status" value="1"/>
</dbReference>
<evidence type="ECO:0000256" key="3">
    <source>
        <dbReference type="ARBA" id="ARBA00022801"/>
    </source>
</evidence>
<dbReference type="AlphaFoldDB" id="A0A7X1BAY5"/>
<accession>A0A7X1BAY5</accession>
<dbReference type="GO" id="GO:0016787">
    <property type="term" value="F:hydrolase activity"/>
    <property type="evidence" value="ECO:0007669"/>
    <property type="project" value="UniProtKB-KW"/>
</dbReference>
<gene>
    <name evidence="6" type="ORF">H5P27_16400</name>
</gene>
<protein>
    <submittedName>
        <fullName evidence="6">MBL fold metallo-hydrolase</fullName>
    </submittedName>
</protein>
<comment type="caution">
    <text evidence="6">The sequence shown here is derived from an EMBL/GenBank/DDBJ whole genome shotgun (WGS) entry which is preliminary data.</text>
</comment>